<sequence length="74" mass="8288">MNIVLSEFRGACLIWVSSSALSASNFSLLQNCGLAQFSKMCGVKQSFELFVNFANSLTCECFFRQACRIYTRVV</sequence>
<organism evidence="1">
    <name type="scientific">Arundo donax</name>
    <name type="common">Giant reed</name>
    <name type="synonym">Donax arundinaceus</name>
    <dbReference type="NCBI Taxonomy" id="35708"/>
    <lineage>
        <taxon>Eukaryota</taxon>
        <taxon>Viridiplantae</taxon>
        <taxon>Streptophyta</taxon>
        <taxon>Embryophyta</taxon>
        <taxon>Tracheophyta</taxon>
        <taxon>Spermatophyta</taxon>
        <taxon>Magnoliopsida</taxon>
        <taxon>Liliopsida</taxon>
        <taxon>Poales</taxon>
        <taxon>Poaceae</taxon>
        <taxon>PACMAD clade</taxon>
        <taxon>Arundinoideae</taxon>
        <taxon>Arundineae</taxon>
        <taxon>Arundo</taxon>
    </lineage>
</organism>
<protein>
    <submittedName>
        <fullName evidence="1">Uncharacterized protein</fullName>
    </submittedName>
</protein>
<reference evidence="1" key="1">
    <citation type="submission" date="2014-09" db="EMBL/GenBank/DDBJ databases">
        <authorList>
            <person name="Magalhaes I.L.F."/>
            <person name="Oliveira U."/>
            <person name="Santos F.R."/>
            <person name="Vidigal T.H.D.A."/>
            <person name="Brescovit A.D."/>
            <person name="Santos A.J."/>
        </authorList>
    </citation>
    <scope>NUCLEOTIDE SEQUENCE</scope>
    <source>
        <tissue evidence="1">Shoot tissue taken approximately 20 cm above the soil surface</tissue>
    </source>
</reference>
<reference evidence="1" key="2">
    <citation type="journal article" date="2015" name="Data Brief">
        <title>Shoot transcriptome of the giant reed, Arundo donax.</title>
        <authorList>
            <person name="Barrero R.A."/>
            <person name="Guerrero F.D."/>
            <person name="Moolhuijzen P."/>
            <person name="Goolsby J.A."/>
            <person name="Tidwell J."/>
            <person name="Bellgard S.E."/>
            <person name="Bellgard M.I."/>
        </authorList>
    </citation>
    <scope>NUCLEOTIDE SEQUENCE</scope>
    <source>
        <tissue evidence="1">Shoot tissue taken approximately 20 cm above the soil surface</tissue>
    </source>
</reference>
<proteinExistence type="predicted"/>
<evidence type="ECO:0000313" key="1">
    <source>
        <dbReference type="EMBL" id="JAD35309.1"/>
    </source>
</evidence>
<accession>A0A0A8Z7A8</accession>
<name>A0A0A8Z7A8_ARUDO</name>
<dbReference type="EMBL" id="GBRH01262586">
    <property type="protein sequence ID" value="JAD35309.1"/>
    <property type="molecule type" value="Transcribed_RNA"/>
</dbReference>
<dbReference type="AlphaFoldDB" id="A0A0A8Z7A8"/>